<dbReference type="GO" id="GO:0003676">
    <property type="term" value="F:nucleic acid binding"/>
    <property type="evidence" value="ECO:0007669"/>
    <property type="project" value="InterPro"/>
</dbReference>
<name>A0AA41Z8J4_9HYPH</name>
<dbReference type="InterPro" id="IPR036397">
    <property type="entry name" value="RNaseH_sf"/>
</dbReference>
<evidence type="ECO:0000313" key="3">
    <source>
        <dbReference type="EMBL" id="MCW6511322.1"/>
    </source>
</evidence>
<keyword evidence="3" id="KW-0540">Nuclease</keyword>
<evidence type="ECO:0000256" key="1">
    <source>
        <dbReference type="SAM" id="MobiDB-lite"/>
    </source>
</evidence>
<organism evidence="3 4">
    <name type="scientific">Lichenifustis flavocetrariae</name>
    <dbReference type="NCBI Taxonomy" id="2949735"/>
    <lineage>
        <taxon>Bacteria</taxon>
        <taxon>Pseudomonadati</taxon>
        <taxon>Pseudomonadota</taxon>
        <taxon>Alphaproteobacteria</taxon>
        <taxon>Hyphomicrobiales</taxon>
        <taxon>Lichenihabitantaceae</taxon>
        <taxon>Lichenifustis</taxon>
    </lineage>
</organism>
<keyword evidence="4" id="KW-1185">Reference proteome</keyword>
<feature type="region of interest" description="Disordered" evidence="1">
    <location>
        <begin position="231"/>
        <end position="267"/>
    </location>
</feature>
<gene>
    <name evidence="3" type="ORF">M8523_25385</name>
</gene>
<dbReference type="PANTHER" id="PTHR30231">
    <property type="entry name" value="DNA POLYMERASE III SUBUNIT EPSILON"/>
    <property type="match status" value="1"/>
</dbReference>
<keyword evidence="3" id="KW-0378">Hydrolase</keyword>
<dbReference type="Proteomes" id="UP001165667">
    <property type="component" value="Unassembled WGS sequence"/>
</dbReference>
<dbReference type="CDD" id="cd06127">
    <property type="entry name" value="DEDDh"/>
    <property type="match status" value="1"/>
</dbReference>
<dbReference type="Gene3D" id="3.30.420.10">
    <property type="entry name" value="Ribonuclease H-like superfamily/Ribonuclease H"/>
    <property type="match status" value="1"/>
</dbReference>
<dbReference type="Pfam" id="PF00929">
    <property type="entry name" value="RNase_T"/>
    <property type="match status" value="1"/>
</dbReference>
<dbReference type="EMBL" id="JAMOIM010000024">
    <property type="protein sequence ID" value="MCW6511322.1"/>
    <property type="molecule type" value="Genomic_DNA"/>
</dbReference>
<dbReference type="GO" id="GO:0045004">
    <property type="term" value="P:DNA replication proofreading"/>
    <property type="evidence" value="ECO:0007669"/>
    <property type="project" value="TreeGrafter"/>
</dbReference>
<reference evidence="3" key="1">
    <citation type="submission" date="2022-05" db="EMBL/GenBank/DDBJ databases">
        <authorList>
            <person name="Pankratov T."/>
        </authorList>
    </citation>
    <scope>NUCLEOTIDE SEQUENCE</scope>
    <source>
        <strain evidence="3">BP6-180914</strain>
    </source>
</reference>
<sequence length="267" mass="28852">MFWQADLFDDDPIRVMESRTATRGVAKGARPRSRTRQSRAIAPEFAARVLEASDDYRVLRRLRPRAVTPARALAPGEAIAVIVDTETTGLDPTRDEIIEIGMVAFIYDTEGSIVHVIDTFSALHEPTLPISPEITRLTGITPDMVMGHAIDVAAVDAFIEAADLVIAHNAAFDRPYCERLARGFGPKAWACSVKEVDWAGLGYEGAKLGYLVGQCGWSSWAPRGRRLPCRAGTLGHPPAGRKRRGAAPPSRPICSDPGASRGRGGAL</sequence>
<keyword evidence="3" id="KW-0269">Exonuclease</keyword>
<dbReference type="PANTHER" id="PTHR30231:SF37">
    <property type="entry name" value="EXODEOXYRIBONUCLEASE 10"/>
    <property type="match status" value="1"/>
</dbReference>
<dbReference type="InterPro" id="IPR013520">
    <property type="entry name" value="Ribonucl_H"/>
</dbReference>
<feature type="domain" description="Exonuclease" evidence="2">
    <location>
        <begin position="79"/>
        <end position="226"/>
    </location>
</feature>
<evidence type="ECO:0000259" key="2">
    <source>
        <dbReference type="SMART" id="SM00479"/>
    </source>
</evidence>
<dbReference type="GO" id="GO:0005829">
    <property type="term" value="C:cytosol"/>
    <property type="evidence" value="ECO:0007669"/>
    <property type="project" value="TreeGrafter"/>
</dbReference>
<dbReference type="SMART" id="SM00479">
    <property type="entry name" value="EXOIII"/>
    <property type="match status" value="1"/>
</dbReference>
<dbReference type="SUPFAM" id="SSF53098">
    <property type="entry name" value="Ribonuclease H-like"/>
    <property type="match status" value="1"/>
</dbReference>
<accession>A0AA41Z8J4</accession>
<comment type="caution">
    <text evidence="3">The sequence shown here is derived from an EMBL/GenBank/DDBJ whole genome shotgun (WGS) entry which is preliminary data.</text>
</comment>
<proteinExistence type="predicted"/>
<dbReference type="NCBIfam" id="NF006615">
    <property type="entry name" value="PRK09182.1"/>
    <property type="match status" value="1"/>
</dbReference>
<dbReference type="AlphaFoldDB" id="A0AA41Z8J4"/>
<dbReference type="GO" id="GO:0008408">
    <property type="term" value="F:3'-5' exonuclease activity"/>
    <property type="evidence" value="ECO:0007669"/>
    <property type="project" value="TreeGrafter"/>
</dbReference>
<dbReference type="InterPro" id="IPR012337">
    <property type="entry name" value="RNaseH-like_sf"/>
</dbReference>
<evidence type="ECO:0000313" key="4">
    <source>
        <dbReference type="Proteomes" id="UP001165667"/>
    </source>
</evidence>
<protein>
    <submittedName>
        <fullName evidence="3">3'-5' exonuclease</fullName>
    </submittedName>
</protein>